<dbReference type="InterPro" id="IPR013324">
    <property type="entry name" value="RNA_pol_sigma_r3/r4-like"/>
</dbReference>
<keyword evidence="3" id="KW-0731">Sigma factor</keyword>
<dbReference type="GO" id="GO:0006352">
    <property type="term" value="P:DNA-templated transcription initiation"/>
    <property type="evidence" value="ECO:0007669"/>
    <property type="project" value="InterPro"/>
</dbReference>
<comment type="similarity">
    <text evidence="1">Belongs to the sigma-70 factor family. ECF subfamily.</text>
</comment>
<dbReference type="InterPro" id="IPR013325">
    <property type="entry name" value="RNA_pol_sigma_r2"/>
</dbReference>
<dbReference type="InterPro" id="IPR014284">
    <property type="entry name" value="RNA_pol_sigma-70_dom"/>
</dbReference>
<keyword evidence="5" id="KW-1133">Transmembrane helix</keyword>
<dbReference type="InterPro" id="IPR036388">
    <property type="entry name" value="WH-like_DNA-bd_sf"/>
</dbReference>
<dbReference type="SUPFAM" id="SSF88659">
    <property type="entry name" value="Sigma3 and sigma4 domains of RNA polymerase sigma factors"/>
    <property type="match status" value="1"/>
</dbReference>
<evidence type="ECO:0000259" key="6">
    <source>
        <dbReference type="Pfam" id="PF04542"/>
    </source>
</evidence>
<dbReference type="NCBIfam" id="TIGR02985">
    <property type="entry name" value="Sig70_bacteroi1"/>
    <property type="match status" value="1"/>
</dbReference>
<accession>A0A7X0MMD7</accession>
<dbReference type="PANTHER" id="PTHR43133">
    <property type="entry name" value="RNA POLYMERASE ECF-TYPE SIGMA FACTO"/>
    <property type="match status" value="1"/>
</dbReference>
<dbReference type="Pfam" id="PF04542">
    <property type="entry name" value="Sigma70_r2"/>
    <property type="match status" value="1"/>
</dbReference>
<organism evidence="8 9">
    <name type="scientific">Pedobacter cryoconitis</name>
    <dbReference type="NCBI Taxonomy" id="188932"/>
    <lineage>
        <taxon>Bacteria</taxon>
        <taxon>Pseudomonadati</taxon>
        <taxon>Bacteroidota</taxon>
        <taxon>Sphingobacteriia</taxon>
        <taxon>Sphingobacteriales</taxon>
        <taxon>Sphingobacteriaceae</taxon>
        <taxon>Pedobacter</taxon>
    </lineage>
</organism>
<dbReference type="Gene3D" id="1.10.1740.10">
    <property type="match status" value="1"/>
</dbReference>
<dbReference type="InterPro" id="IPR039425">
    <property type="entry name" value="RNA_pol_sigma-70-like"/>
</dbReference>
<dbReference type="Pfam" id="PF08281">
    <property type="entry name" value="Sigma70_r4_2"/>
    <property type="match status" value="1"/>
</dbReference>
<keyword evidence="4" id="KW-0804">Transcription</keyword>
<evidence type="ECO:0000256" key="5">
    <source>
        <dbReference type="SAM" id="Phobius"/>
    </source>
</evidence>
<dbReference type="InterPro" id="IPR007627">
    <property type="entry name" value="RNA_pol_sigma70_r2"/>
</dbReference>
<dbReference type="Proteomes" id="UP000521017">
    <property type="component" value="Unassembled WGS sequence"/>
</dbReference>
<gene>
    <name evidence="8" type="ORF">HDF25_005048</name>
</gene>
<dbReference type="Gene3D" id="1.10.10.10">
    <property type="entry name" value="Winged helix-like DNA-binding domain superfamily/Winged helix DNA-binding domain"/>
    <property type="match status" value="1"/>
</dbReference>
<evidence type="ECO:0000256" key="3">
    <source>
        <dbReference type="ARBA" id="ARBA00023082"/>
    </source>
</evidence>
<dbReference type="InterPro" id="IPR014327">
    <property type="entry name" value="RNA_pol_sigma70_bacteroid"/>
</dbReference>
<reference evidence="8 9" key="1">
    <citation type="submission" date="2020-08" db="EMBL/GenBank/DDBJ databases">
        <title>Genomic Encyclopedia of Type Strains, Phase IV (KMG-V): Genome sequencing to study the core and pangenomes of soil and plant-associated prokaryotes.</title>
        <authorList>
            <person name="Whitman W."/>
        </authorList>
    </citation>
    <scope>NUCLEOTIDE SEQUENCE [LARGE SCALE GENOMIC DNA]</scope>
    <source>
        <strain evidence="8 9">M2T3</strain>
    </source>
</reference>
<feature type="transmembrane region" description="Helical" evidence="5">
    <location>
        <begin position="180"/>
        <end position="201"/>
    </location>
</feature>
<dbReference type="EMBL" id="JACHCC010000016">
    <property type="protein sequence ID" value="MBB6502865.1"/>
    <property type="molecule type" value="Genomic_DNA"/>
</dbReference>
<evidence type="ECO:0000259" key="7">
    <source>
        <dbReference type="Pfam" id="PF08281"/>
    </source>
</evidence>
<evidence type="ECO:0000313" key="8">
    <source>
        <dbReference type="EMBL" id="MBB6502865.1"/>
    </source>
</evidence>
<evidence type="ECO:0000313" key="9">
    <source>
        <dbReference type="Proteomes" id="UP000521017"/>
    </source>
</evidence>
<keyword evidence="2" id="KW-0805">Transcription regulation</keyword>
<proteinExistence type="inferred from homology"/>
<keyword evidence="5" id="KW-0812">Transmembrane</keyword>
<dbReference type="PANTHER" id="PTHR43133:SF46">
    <property type="entry name" value="RNA POLYMERASE SIGMA-70 FACTOR ECF SUBFAMILY"/>
    <property type="match status" value="1"/>
</dbReference>
<sequence>MKEFSHLDDNEILLAFIAGEKYAYEVIYDRFWPLLYRHARKMLQNEEDAKDVVQEVFTMLWTRVNEQTIKPPLGAFLYTCTRNKILDLIKHAQVKAKYTNSLKELMDNTPVLPDALCIERELASQIEQEVQRLPAKMRAIFELSRKEYKTHKEISEQLNISDQTVKKQVSNALHILKAKLGMFFTFFLIFFYSLHLSSSLYL</sequence>
<dbReference type="GO" id="GO:0003677">
    <property type="term" value="F:DNA binding"/>
    <property type="evidence" value="ECO:0007669"/>
    <property type="project" value="InterPro"/>
</dbReference>
<evidence type="ECO:0000256" key="4">
    <source>
        <dbReference type="ARBA" id="ARBA00023163"/>
    </source>
</evidence>
<dbReference type="InterPro" id="IPR013249">
    <property type="entry name" value="RNA_pol_sigma70_r4_t2"/>
</dbReference>
<dbReference type="SUPFAM" id="SSF88946">
    <property type="entry name" value="Sigma2 domain of RNA polymerase sigma factors"/>
    <property type="match status" value="1"/>
</dbReference>
<dbReference type="AlphaFoldDB" id="A0A7X0MMD7"/>
<dbReference type="NCBIfam" id="TIGR02937">
    <property type="entry name" value="sigma70-ECF"/>
    <property type="match status" value="1"/>
</dbReference>
<keyword evidence="5" id="KW-0472">Membrane</keyword>
<feature type="domain" description="RNA polymerase sigma-70 region 2" evidence="6">
    <location>
        <begin position="28"/>
        <end position="92"/>
    </location>
</feature>
<evidence type="ECO:0000256" key="1">
    <source>
        <dbReference type="ARBA" id="ARBA00010641"/>
    </source>
</evidence>
<dbReference type="GO" id="GO:0016987">
    <property type="term" value="F:sigma factor activity"/>
    <property type="evidence" value="ECO:0007669"/>
    <property type="project" value="UniProtKB-KW"/>
</dbReference>
<evidence type="ECO:0000256" key="2">
    <source>
        <dbReference type="ARBA" id="ARBA00023015"/>
    </source>
</evidence>
<feature type="domain" description="RNA polymerase sigma factor 70 region 4 type 2" evidence="7">
    <location>
        <begin position="125"/>
        <end position="173"/>
    </location>
</feature>
<comment type="caution">
    <text evidence="8">The sequence shown here is derived from an EMBL/GenBank/DDBJ whole genome shotgun (WGS) entry which is preliminary data.</text>
</comment>
<dbReference type="RefSeq" id="WP_184629109.1">
    <property type="nucleotide sequence ID" value="NZ_JACHCC010000016.1"/>
</dbReference>
<name>A0A7X0MMD7_9SPHI</name>
<protein>
    <submittedName>
        <fullName evidence="8">RNA polymerase sigma-70 factor (ECF subfamily)</fullName>
    </submittedName>
</protein>